<sequence length="96" mass="10110">RPTPPLPMPPPSDVAMPGGPLGAVSSKPLQYMPARPTGGAFRLPHIGWVRRSGCRRPISRSGWTAGSWLPVSLVPSPFPRSSTLLLFASAFPGPLG</sequence>
<dbReference type="AlphaFoldDB" id="A0A1A8UUM8"/>
<gene>
    <name evidence="1" type="primary">CU459095.1</name>
</gene>
<reference evidence="1" key="2">
    <citation type="submission" date="2016-06" db="EMBL/GenBank/DDBJ databases">
        <title>The genome of a short-lived fish provides insights into sex chromosome evolution and the genetic control of aging.</title>
        <authorList>
            <person name="Reichwald K."/>
            <person name="Felder M."/>
            <person name="Petzold A."/>
            <person name="Koch P."/>
            <person name="Groth M."/>
            <person name="Platzer M."/>
        </authorList>
    </citation>
    <scope>NUCLEOTIDE SEQUENCE</scope>
    <source>
        <tissue evidence="1">Brain</tissue>
    </source>
</reference>
<organism evidence="1">
    <name type="scientific">Nothobranchius furzeri</name>
    <name type="common">Turquoise killifish</name>
    <dbReference type="NCBI Taxonomy" id="105023"/>
    <lineage>
        <taxon>Eukaryota</taxon>
        <taxon>Metazoa</taxon>
        <taxon>Chordata</taxon>
        <taxon>Craniata</taxon>
        <taxon>Vertebrata</taxon>
        <taxon>Euteleostomi</taxon>
        <taxon>Actinopterygii</taxon>
        <taxon>Neopterygii</taxon>
        <taxon>Teleostei</taxon>
        <taxon>Neoteleostei</taxon>
        <taxon>Acanthomorphata</taxon>
        <taxon>Ovalentaria</taxon>
        <taxon>Atherinomorphae</taxon>
        <taxon>Cyprinodontiformes</taxon>
        <taxon>Nothobranchiidae</taxon>
        <taxon>Nothobranchius</taxon>
    </lineage>
</organism>
<evidence type="ECO:0000313" key="1">
    <source>
        <dbReference type="EMBL" id="SBS52089.1"/>
    </source>
</evidence>
<feature type="non-terminal residue" evidence="1">
    <location>
        <position position="1"/>
    </location>
</feature>
<accession>A0A1A8UUM8</accession>
<reference evidence="1" key="1">
    <citation type="submission" date="2016-05" db="EMBL/GenBank/DDBJ databases">
        <authorList>
            <person name="Lavstsen T."/>
            <person name="Jespersen J.S."/>
        </authorList>
    </citation>
    <scope>NUCLEOTIDE SEQUENCE</scope>
    <source>
        <tissue evidence="1">Brain</tissue>
    </source>
</reference>
<feature type="non-terminal residue" evidence="1">
    <location>
        <position position="96"/>
    </location>
</feature>
<name>A0A1A8UUM8_NOTFU</name>
<proteinExistence type="predicted"/>
<protein>
    <submittedName>
        <fullName evidence="1">Uncharacterized protein</fullName>
    </submittedName>
</protein>
<dbReference type="EMBL" id="HAEJ01011632">
    <property type="protein sequence ID" value="SBS52089.1"/>
    <property type="molecule type" value="Transcribed_RNA"/>
</dbReference>